<dbReference type="InterPro" id="IPR036737">
    <property type="entry name" value="OmpA-like_sf"/>
</dbReference>
<dbReference type="SUPFAM" id="SSF103088">
    <property type="entry name" value="OmpA-like"/>
    <property type="match status" value="1"/>
</dbReference>
<reference evidence="1" key="1">
    <citation type="submission" date="2022-07" db="EMBL/GenBank/DDBJ databases">
        <title>Alkalimarinus sp. nov., isolated from gut of a Alitta virens.</title>
        <authorList>
            <person name="Yang A.I."/>
            <person name="Shin N.-R."/>
        </authorList>
    </citation>
    <scope>NUCLEOTIDE SEQUENCE</scope>
    <source>
        <strain evidence="1">FA028</strain>
    </source>
</reference>
<dbReference type="EMBL" id="CP101527">
    <property type="protein sequence ID" value="UZW76042.1"/>
    <property type="molecule type" value="Genomic_DNA"/>
</dbReference>
<evidence type="ECO:0000313" key="1">
    <source>
        <dbReference type="EMBL" id="UZW76042.1"/>
    </source>
</evidence>
<dbReference type="InterPro" id="IPR032608">
    <property type="entry name" value="DUF4892"/>
</dbReference>
<protein>
    <submittedName>
        <fullName evidence="1">DUF4892 domain-containing protein</fullName>
    </submittedName>
</protein>
<proteinExistence type="predicted"/>
<organism evidence="1 2">
    <name type="scientific">Alkalimarinus sediminis</name>
    <dbReference type="NCBI Taxonomy" id="1632866"/>
    <lineage>
        <taxon>Bacteria</taxon>
        <taxon>Pseudomonadati</taxon>
        <taxon>Pseudomonadota</taxon>
        <taxon>Gammaproteobacteria</taxon>
        <taxon>Alteromonadales</taxon>
        <taxon>Alteromonadaceae</taxon>
        <taxon>Alkalimarinus</taxon>
    </lineage>
</organism>
<sequence length="307" mass="33826">MVVETRTTSAWARPQRLIALVSLFFAIAIQPVSAQALSIAPYAHSTLSSSETFSNEDYLVPNSVPKRINNQLRIEKELRVNVTGLKETYRVNDGHTTDQAFGHYLSKLKALNANILYQCASRDCGRSSSWAQNIFNNSKLYGEDASQFYLSAWLEKEGQQWLVSVYAIERGNRRVYAHVETLKLNSPLNSDLAASPSADKPTTFVFSYDLNGVVSVNPTLADINQIIELTRSVDNANVYILGHQQEGYSSANEALARSKEAADQVASLLRKRGVDSARITTLGLGPLVTYGSGAHIGNRVEVLVLSR</sequence>
<name>A0A9E8KRG7_9ALTE</name>
<dbReference type="Pfam" id="PF16234">
    <property type="entry name" value="DUF4892"/>
    <property type="match status" value="1"/>
</dbReference>
<dbReference type="AlphaFoldDB" id="A0A9E8KRG7"/>
<gene>
    <name evidence="1" type="ORF">NNL22_05525</name>
</gene>
<accession>A0A9E8KRG7</accession>
<dbReference type="Proteomes" id="UP001164472">
    <property type="component" value="Chromosome"/>
</dbReference>
<keyword evidence="2" id="KW-1185">Reference proteome</keyword>
<evidence type="ECO:0000313" key="2">
    <source>
        <dbReference type="Proteomes" id="UP001164472"/>
    </source>
</evidence>
<dbReference type="KEGG" id="asem:NNL22_05525"/>
<dbReference type="RefSeq" id="WP_251812184.1">
    <property type="nucleotide sequence ID" value="NZ_CP101527.1"/>
</dbReference>